<feature type="compositionally biased region" description="Basic and acidic residues" evidence="3">
    <location>
        <begin position="36"/>
        <end position="46"/>
    </location>
</feature>
<feature type="compositionally biased region" description="Polar residues" evidence="3">
    <location>
        <begin position="23"/>
        <end position="32"/>
    </location>
</feature>
<dbReference type="CDD" id="cd22434">
    <property type="entry name" value="KH-I_HNRNPK_rpt3"/>
    <property type="match status" value="1"/>
</dbReference>
<evidence type="ECO:0000256" key="2">
    <source>
        <dbReference type="PROSITE-ProRule" id="PRU00117"/>
    </source>
</evidence>
<feature type="domain" description="K Homology" evidence="4">
    <location>
        <begin position="394"/>
        <end position="464"/>
    </location>
</feature>
<dbReference type="InterPro" id="IPR036612">
    <property type="entry name" value="KH_dom_type_1_sf"/>
</dbReference>
<feature type="domain" description="K Homology" evidence="4">
    <location>
        <begin position="64"/>
        <end position="132"/>
    </location>
</feature>
<dbReference type="Gene3D" id="3.30.1370.10">
    <property type="entry name" value="K Homology domain, type 1"/>
    <property type="match status" value="3"/>
</dbReference>
<keyword evidence="2" id="KW-0694">RNA-binding</keyword>
<dbReference type="Proteomes" id="UP000735302">
    <property type="component" value="Unassembled WGS sequence"/>
</dbReference>
<dbReference type="AlphaFoldDB" id="A0AAV4E227"/>
<dbReference type="InterPro" id="IPR004088">
    <property type="entry name" value="KH_dom_type_1"/>
</dbReference>
<dbReference type="SUPFAM" id="SSF54791">
    <property type="entry name" value="Eukaryotic type KH-domain (KH-domain type I)"/>
    <property type="match status" value="3"/>
</dbReference>
<evidence type="ECO:0000256" key="3">
    <source>
        <dbReference type="SAM" id="MobiDB-lite"/>
    </source>
</evidence>
<evidence type="ECO:0000313" key="5">
    <source>
        <dbReference type="EMBL" id="GFO50421.1"/>
    </source>
</evidence>
<reference evidence="5 6" key="1">
    <citation type="journal article" date="2021" name="Elife">
        <title>Chloroplast acquisition without the gene transfer in kleptoplastic sea slugs, Plakobranchus ocellatus.</title>
        <authorList>
            <person name="Maeda T."/>
            <person name="Takahashi S."/>
            <person name="Yoshida T."/>
            <person name="Shimamura S."/>
            <person name="Takaki Y."/>
            <person name="Nagai Y."/>
            <person name="Toyoda A."/>
            <person name="Suzuki Y."/>
            <person name="Arimoto A."/>
            <person name="Ishii H."/>
            <person name="Satoh N."/>
            <person name="Nishiyama T."/>
            <person name="Hasebe M."/>
            <person name="Maruyama T."/>
            <person name="Minagawa J."/>
            <person name="Obokata J."/>
            <person name="Shigenobu S."/>
        </authorList>
    </citation>
    <scope>NUCLEOTIDE SEQUENCE [LARGE SCALE GENOMIC DNA]</scope>
</reference>
<keyword evidence="5" id="KW-0687">Ribonucleoprotein</keyword>
<evidence type="ECO:0000259" key="4">
    <source>
        <dbReference type="SMART" id="SM00322"/>
    </source>
</evidence>
<sequence length="470" mass="49786">MWNSKALNRPSSFQTIELMVTLSSRAKPQENMSDMEDGRIKRPREDGGEEELNDMPKRRRGEGPRIELRILMQSKNAGAIIGKGGSNINRLRNDYKASVTVPDSNGPERVLTLGAELGTVLDILLEIIPEMEDARNKRSDQESEIRMIVHQSQAGCIIGRQGFKVKELREKTGANIKVFSTCCPNSTDRVVAVTGKPKIVVGCIEEIIELLQLAPPKGPANPYDPSYSDEFLAPEYGGFITGDIRASKGLPRGAAPPPRGLRGAFRGRIGMDGFGLGGPPDFGPGRGGGMPPGGMPPGGMPPGGMRSSMRGGLRGNKVFGGGMGGDMEPPMGRGSSFGRGGSMRGNMNANNLGLGRGMPGGFGGSGFGGGMQQDFSGDMTNIAGGQGMAFADEDCETTQVTIPKDLAGAIIGKGGSRITDIRRRSGAMIVIDEPLPGSNDRIISISGTGDQIQNAQYLLQMSVKQNSTKF</sequence>
<dbReference type="EMBL" id="BLXT01008609">
    <property type="protein sequence ID" value="GFO50421.1"/>
    <property type="molecule type" value="Genomic_DNA"/>
</dbReference>
<keyword evidence="1" id="KW-0677">Repeat</keyword>
<accession>A0AAV4E227</accession>
<dbReference type="FunFam" id="3.30.1370.10:FF:000025">
    <property type="entry name" value="Heterogeneous nuclear ribonucleoprotein K, like"/>
    <property type="match status" value="1"/>
</dbReference>
<protein>
    <submittedName>
        <fullName evidence="5">Heterogeneous nuclear ribonucleoprotein k, like</fullName>
    </submittedName>
</protein>
<dbReference type="GO" id="GO:1990904">
    <property type="term" value="C:ribonucleoprotein complex"/>
    <property type="evidence" value="ECO:0007669"/>
    <property type="project" value="UniProtKB-KW"/>
</dbReference>
<feature type="domain" description="K Homology" evidence="4">
    <location>
        <begin position="141"/>
        <end position="212"/>
    </location>
</feature>
<dbReference type="SMART" id="SM00322">
    <property type="entry name" value="KH"/>
    <property type="match status" value="3"/>
</dbReference>
<dbReference type="GO" id="GO:0003723">
    <property type="term" value="F:RNA binding"/>
    <property type="evidence" value="ECO:0007669"/>
    <property type="project" value="UniProtKB-UniRule"/>
</dbReference>
<dbReference type="CDD" id="cd22432">
    <property type="entry name" value="KH-I_HNRNPK_rpt1"/>
    <property type="match status" value="1"/>
</dbReference>
<keyword evidence="6" id="KW-1185">Reference proteome</keyword>
<evidence type="ECO:0000256" key="1">
    <source>
        <dbReference type="ARBA" id="ARBA00022737"/>
    </source>
</evidence>
<dbReference type="CDD" id="cd22433">
    <property type="entry name" value="KH-I_HNRNPK_rpt2"/>
    <property type="match status" value="1"/>
</dbReference>
<feature type="region of interest" description="Disordered" evidence="3">
    <location>
        <begin position="23"/>
        <end position="65"/>
    </location>
</feature>
<evidence type="ECO:0000313" key="6">
    <source>
        <dbReference type="Proteomes" id="UP000735302"/>
    </source>
</evidence>
<name>A0AAV4E227_9GAST</name>
<dbReference type="PROSITE" id="PS50084">
    <property type="entry name" value="KH_TYPE_1"/>
    <property type="match status" value="3"/>
</dbReference>
<comment type="caution">
    <text evidence="5">The sequence shown here is derived from an EMBL/GenBank/DDBJ whole genome shotgun (WGS) entry which is preliminary data.</text>
</comment>
<dbReference type="InterPro" id="IPR004087">
    <property type="entry name" value="KH_dom"/>
</dbReference>
<organism evidence="5 6">
    <name type="scientific">Plakobranchus ocellatus</name>
    <dbReference type="NCBI Taxonomy" id="259542"/>
    <lineage>
        <taxon>Eukaryota</taxon>
        <taxon>Metazoa</taxon>
        <taxon>Spiralia</taxon>
        <taxon>Lophotrochozoa</taxon>
        <taxon>Mollusca</taxon>
        <taxon>Gastropoda</taxon>
        <taxon>Heterobranchia</taxon>
        <taxon>Euthyneura</taxon>
        <taxon>Panpulmonata</taxon>
        <taxon>Sacoglossa</taxon>
        <taxon>Placobranchoidea</taxon>
        <taxon>Plakobranchidae</taxon>
        <taxon>Plakobranchus</taxon>
    </lineage>
</organism>
<proteinExistence type="predicted"/>
<gene>
    <name evidence="5" type="ORF">PoB_007692600</name>
</gene>
<dbReference type="Pfam" id="PF00013">
    <property type="entry name" value="KH_1"/>
    <property type="match status" value="3"/>
</dbReference>
<dbReference type="PANTHER" id="PTHR10288">
    <property type="entry name" value="KH DOMAIN CONTAINING RNA BINDING PROTEIN"/>
    <property type="match status" value="1"/>
</dbReference>